<evidence type="ECO:0000313" key="2">
    <source>
        <dbReference type="Proteomes" id="UP000318741"/>
    </source>
</evidence>
<evidence type="ECO:0000313" key="1">
    <source>
        <dbReference type="EMBL" id="QDT16537.1"/>
    </source>
</evidence>
<dbReference type="Proteomes" id="UP000318741">
    <property type="component" value="Chromosome"/>
</dbReference>
<keyword evidence="2" id="KW-1185">Reference proteome</keyword>
<sequence>MWWRALVAGGGGLKPDARPHLNNESFQSLVRGGLIGSTRPQAPSIDEYIKATLSDGRWRLRCEQSRRLGAADGAG</sequence>
<proteinExistence type="predicted"/>
<accession>A0A517PAY9</accession>
<reference evidence="1 2" key="1">
    <citation type="submission" date="2019-02" db="EMBL/GenBank/DDBJ databases">
        <title>Deep-cultivation of Planctomycetes and their phenomic and genomic characterization uncovers novel biology.</title>
        <authorList>
            <person name="Wiegand S."/>
            <person name="Jogler M."/>
            <person name="Boedeker C."/>
            <person name="Pinto D."/>
            <person name="Vollmers J."/>
            <person name="Rivas-Marin E."/>
            <person name="Kohn T."/>
            <person name="Peeters S.H."/>
            <person name="Heuer A."/>
            <person name="Rast P."/>
            <person name="Oberbeckmann S."/>
            <person name="Bunk B."/>
            <person name="Jeske O."/>
            <person name="Meyerdierks A."/>
            <person name="Storesund J.E."/>
            <person name="Kallscheuer N."/>
            <person name="Luecker S."/>
            <person name="Lage O.M."/>
            <person name="Pohl T."/>
            <person name="Merkel B.J."/>
            <person name="Hornburger P."/>
            <person name="Mueller R.-W."/>
            <person name="Bruemmer F."/>
            <person name="Labrenz M."/>
            <person name="Spormann A.M."/>
            <person name="Op den Camp H."/>
            <person name="Overmann J."/>
            <person name="Amann R."/>
            <person name="Jetten M.S.M."/>
            <person name="Mascher T."/>
            <person name="Medema M.H."/>
            <person name="Devos D.P."/>
            <person name="Kaster A.-K."/>
            <person name="Ovreas L."/>
            <person name="Rohde M."/>
            <person name="Galperin M.Y."/>
            <person name="Jogler C."/>
        </authorList>
    </citation>
    <scope>NUCLEOTIDE SEQUENCE [LARGE SCALE GENOMIC DNA]</scope>
    <source>
        <strain evidence="1 2">CA12</strain>
    </source>
</reference>
<dbReference type="KEGG" id="acaf:CA12_26430"/>
<organism evidence="1 2">
    <name type="scientific">Alienimonas californiensis</name>
    <dbReference type="NCBI Taxonomy" id="2527989"/>
    <lineage>
        <taxon>Bacteria</taxon>
        <taxon>Pseudomonadati</taxon>
        <taxon>Planctomycetota</taxon>
        <taxon>Planctomycetia</taxon>
        <taxon>Planctomycetales</taxon>
        <taxon>Planctomycetaceae</taxon>
        <taxon>Alienimonas</taxon>
    </lineage>
</organism>
<dbReference type="EMBL" id="CP036265">
    <property type="protein sequence ID" value="QDT16537.1"/>
    <property type="molecule type" value="Genomic_DNA"/>
</dbReference>
<protein>
    <submittedName>
        <fullName evidence="1">Uncharacterized protein</fullName>
    </submittedName>
</protein>
<gene>
    <name evidence="1" type="ORF">CA12_26430</name>
</gene>
<dbReference type="AlphaFoldDB" id="A0A517PAY9"/>
<name>A0A517PAY9_9PLAN</name>